<feature type="region of interest" description="Disordered" evidence="2">
    <location>
        <begin position="364"/>
        <end position="383"/>
    </location>
</feature>
<proteinExistence type="predicted"/>
<dbReference type="Proteomes" id="UP001381693">
    <property type="component" value="Unassembled WGS sequence"/>
</dbReference>
<keyword evidence="4" id="KW-1185">Reference proteome</keyword>
<dbReference type="EMBL" id="JAXCGZ010007895">
    <property type="protein sequence ID" value="KAK7078309.1"/>
    <property type="molecule type" value="Genomic_DNA"/>
</dbReference>
<organism evidence="3 4">
    <name type="scientific">Halocaridina rubra</name>
    <name type="common">Hawaiian red shrimp</name>
    <dbReference type="NCBI Taxonomy" id="373956"/>
    <lineage>
        <taxon>Eukaryota</taxon>
        <taxon>Metazoa</taxon>
        <taxon>Ecdysozoa</taxon>
        <taxon>Arthropoda</taxon>
        <taxon>Crustacea</taxon>
        <taxon>Multicrustacea</taxon>
        <taxon>Malacostraca</taxon>
        <taxon>Eumalacostraca</taxon>
        <taxon>Eucarida</taxon>
        <taxon>Decapoda</taxon>
        <taxon>Pleocyemata</taxon>
        <taxon>Caridea</taxon>
        <taxon>Atyoidea</taxon>
        <taxon>Atyidae</taxon>
        <taxon>Halocaridina</taxon>
    </lineage>
</organism>
<reference evidence="3 4" key="1">
    <citation type="submission" date="2023-11" db="EMBL/GenBank/DDBJ databases">
        <title>Halocaridina rubra genome assembly.</title>
        <authorList>
            <person name="Smith C."/>
        </authorList>
    </citation>
    <scope>NUCLEOTIDE SEQUENCE [LARGE SCALE GENOMIC DNA]</scope>
    <source>
        <strain evidence="3">EP-1</strain>
        <tissue evidence="3">Whole</tissue>
    </source>
</reference>
<accession>A0AAN9A8Q5</accession>
<evidence type="ECO:0000313" key="4">
    <source>
        <dbReference type="Proteomes" id="UP001381693"/>
    </source>
</evidence>
<feature type="compositionally biased region" description="Basic and acidic residues" evidence="2">
    <location>
        <begin position="486"/>
        <end position="499"/>
    </location>
</feature>
<evidence type="ECO:0000256" key="2">
    <source>
        <dbReference type="SAM" id="MobiDB-lite"/>
    </source>
</evidence>
<dbReference type="AlphaFoldDB" id="A0AAN9A8Q5"/>
<feature type="region of interest" description="Disordered" evidence="2">
    <location>
        <begin position="301"/>
        <end position="320"/>
    </location>
</feature>
<name>A0AAN9A8Q5_HALRR</name>
<feature type="compositionally biased region" description="Polar residues" evidence="2">
    <location>
        <begin position="500"/>
        <end position="518"/>
    </location>
</feature>
<protein>
    <submittedName>
        <fullName evidence="3">Uncharacterized protein</fullName>
    </submittedName>
</protein>
<feature type="compositionally biased region" description="Polar residues" evidence="2">
    <location>
        <begin position="10"/>
        <end position="20"/>
    </location>
</feature>
<sequence>MDTSTEENKSSLASSTSNTENNEDYPEHETLSPSEGPNISNNVCSELEQRDELCELSFLKDTAASLTSSPLENFKSSYAKSLADSYRRASLPVVVSSPKGQYYFNNDEVISLNSSQLNPNRYLSLNTSTTTTPVQKFEPISLPTPLNNAQKAKSHSGALKSQNQSFIDIYNNLSLLDSVYVPFEHIKKLRKSGNEGRNDVEHENVITTSDGSKLVKLTDCREVCKRGPGISMYNASARSNGSTKEGQEEAMRLECIQFEGRIQQLCEILADRDGTIQRLEEDLLRMRMECQRLMVDNRSLKSTVHSSASPTCTTEPSSEVNELKQHVEILNAQLEKAERSRRTYETATRQLVEFLHTVNTTLSGSAGPHVKSVSSVSEEPNNGLNMLRRGAETVQRAESVYALPTHVGNRPRVNRSVSTYCVASIPTTKESSTTTGRTVNSEFLVTRAKELIASLKSLTRSESILKLNTEPKKQAASVSNPGTSVKDMKKENNNTEKKSSLTLPPTQFQRDDNISINSDPVLRPQTPVKLTNDTSQPLSLMVLGSSAASTEEHGYSSLPVSGFFSRHDDSEQRLVWV</sequence>
<gene>
    <name evidence="3" type="ORF">SK128_026688</name>
</gene>
<feature type="coiled-coil region" evidence="1">
    <location>
        <begin position="320"/>
        <end position="350"/>
    </location>
</feature>
<feature type="region of interest" description="Disordered" evidence="2">
    <location>
        <begin position="1"/>
        <end position="42"/>
    </location>
</feature>
<feature type="region of interest" description="Disordered" evidence="2">
    <location>
        <begin position="469"/>
        <end position="532"/>
    </location>
</feature>
<evidence type="ECO:0000313" key="3">
    <source>
        <dbReference type="EMBL" id="KAK7078309.1"/>
    </source>
</evidence>
<feature type="compositionally biased region" description="Polar residues" evidence="2">
    <location>
        <begin position="31"/>
        <end position="42"/>
    </location>
</feature>
<evidence type="ECO:0000256" key="1">
    <source>
        <dbReference type="SAM" id="Coils"/>
    </source>
</evidence>
<keyword evidence="1" id="KW-0175">Coiled coil</keyword>
<feature type="compositionally biased region" description="Polar residues" evidence="2">
    <location>
        <begin position="372"/>
        <end position="383"/>
    </location>
</feature>
<comment type="caution">
    <text evidence="3">The sequence shown here is derived from an EMBL/GenBank/DDBJ whole genome shotgun (WGS) entry which is preliminary data.</text>
</comment>